<dbReference type="Pfam" id="PF13439">
    <property type="entry name" value="Glyco_transf_4"/>
    <property type="match status" value="1"/>
</dbReference>
<sequence length="365" mass="41713">MRIVFVYDAVYPYTKGGVEKRVYELSKELDSRGHEVHVFCLKFWEGGQVTEREGVYLHGICDPAPLYTKEGRRSILGSIKFAVMLLPTLLKEKRFDVIDCQNFPYFPVLSCRFISAVKGSKLFITWHEFWGDYWHEYLGWPIGVFGKMVERLALSLSPRIISVSEFTKMKLKTNKRVYVIPNGLDYGSLEKAKPLKKRFDVIFVGRLIREKNVDMLLRAIALLKSRYPRIRCCIIGEGPERQRIIELASSLGVERNVEFHKFLKTHEQVFSYLKSSQVLVLPSSREGFGMIVLEANACGVPVVTVEAEGNAAKEFVRDGVNGKVVPLSPETLANGIEESFSMKVKPIKEYNWKNIAKKLGRVYNA</sequence>
<evidence type="ECO:0000313" key="3">
    <source>
        <dbReference type="EMBL" id="QLJ52185.1"/>
    </source>
</evidence>
<dbReference type="PANTHER" id="PTHR12526:SF630">
    <property type="entry name" value="GLYCOSYLTRANSFERASE"/>
    <property type="match status" value="1"/>
</dbReference>
<feature type="domain" description="Glycosyl transferase family 1" evidence="1">
    <location>
        <begin position="195"/>
        <end position="357"/>
    </location>
</feature>
<feature type="domain" description="Glycosyltransferase subfamily 4-like N-terminal" evidence="2">
    <location>
        <begin position="16"/>
        <end position="185"/>
    </location>
</feature>
<dbReference type="InterPro" id="IPR028098">
    <property type="entry name" value="Glyco_trans_4-like_N"/>
</dbReference>
<protein>
    <submittedName>
        <fullName evidence="3">LPS biosynthesis RfbU related protein</fullName>
    </submittedName>
</protein>
<reference evidence="4" key="1">
    <citation type="submission" date="2020-07" db="EMBL/GenBank/DDBJ databases">
        <title>Metabolic diversity and evolutionary history of the archaeal phylum ###Micrarchaeota### uncovered from a freshwater lake metagenome.</title>
        <authorList>
            <person name="Kadnikov V.V."/>
            <person name="Savvichev A.S."/>
            <person name="Mardanov A.V."/>
            <person name="Beletsky A.V."/>
            <person name="Chupakov A.V."/>
            <person name="Kokryatskaya N.M."/>
            <person name="Pimenov N.V."/>
            <person name="Ravin N.V."/>
        </authorList>
    </citation>
    <scope>NUCLEOTIDE SEQUENCE [LARGE SCALE GENOMIC DNA]</scope>
</reference>
<dbReference type="GO" id="GO:0016757">
    <property type="term" value="F:glycosyltransferase activity"/>
    <property type="evidence" value="ECO:0007669"/>
    <property type="project" value="InterPro"/>
</dbReference>
<gene>
    <name evidence="3" type="ORF">Sv326_0010</name>
</gene>
<evidence type="ECO:0000313" key="4">
    <source>
        <dbReference type="Proteomes" id="UP000510821"/>
    </source>
</evidence>
<proteinExistence type="predicted"/>
<dbReference type="Proteomes" id="UP000510821">
    <property type="component" value="Chromosome"/>
</dbReference>
<dbReference type="AlphaFoldDB" id="A0A7D5XB87"/>
<dbReference type="SUPFAM" id="SSF53756">
    <property type="entry name" value="UDP-Glycosyltransferase/glycogen phosphorylase"/>
    <property type="match status" value="1"/>
</dbReference>
<name>A0A7D5XB87_FERL1</name>
<evidence type="ECO:0000259" key="1">
    <source>
        <dbReference type="Pfam" id="PF00534"/>
    </source>
</evidence>
<organism evidence="3 4">
    <name type="scientific">Fermentimicrarchaeum limneticum</name>
    <dbReference type="NCBI Taxonomy" id="2795018"/>
    <lineage>
        <taxon>Archaea</taxon>
        <taxon>Candidatus Micrarchaeota</taxon>
        <taxon>Candidatus Fermentimicrarchaeales</taxon>
        <taxon>Candidatus Fermentimicrarchaeaceae</taxon>
        <taxon>Candidatus Fermentimicrarchaeum</taxon>
    </lineage>
</organism>
<dbReference type="EMBL" id="CP058998">
    <property type="protein sequence ID" value="QLJ52185.1"/>
    <property type="molecule type" value="Genomic_DNA"/>
</dbReference>
<accession>A0A7D5XB87</accession>
<dbReference type="PANTHER" id="PTHR12526">
    <property type="entry name" value="GLYCOSYLTRANSFERASE"/>
    <property type="match status" value="1"/>
</dbReference>
<dbReference type="Pfam" id="PF00534">
    <property type="entry name" value="Glycos_transf_1"/>
    <property type="match status" value="1"/>
</dbReference>
<dbReference type="KEGG" id="flt:Sv326_0010"/>
<dbReference type="InterPro" id="IPR001296">
    <property type="entry name" value="Glyco_trans_1"/>
</dbReference>
<dbReference type="Gene3D" id="3.40.50.2000">
    <property type="entry name" value="Glycogen Phosphorylase B"/>
    <property type="match status" value="2"/>
</dbReference>
<evidence type="ECO:0000259" key="2">
    <source>
        <dbReference type="Pfam" id="PF13439"/>
    </source>
</evidence>
<dbReference type="CDD" id="cd03801">
    <property type="entry name" value="GT4_PimA-like"/>
    <property type="match status" value="1"/>
</dbReference>